<proteinExistence type="predicted"/>
<dbReference type="InterPro" id="IPR058106">
    <property type="entry name" value="Slr1339"/>
</dbReference>
<name>A0ABT7AZA3_9CYAN</name>
<feature type="compositionally biased region" description="Basic and acidic residues" evidence="1">
    <location>
        <begin position="91"/>
        <end position="101"/>
    </location>
</feature>
<dbReference type="EMBL" id="JAQOSP010000147">
    <property type="protein sequence ID" value="MDJ1172248.1"/>
    <property type="molecule type" value="Genomic_DNA"/>
</dbReference>
<evidence type="ECO:0000313" key="2">
    <source>
        <dbReference type="EMBL" id="MDJ1172248.1"/>
    </source>
</evidence>
<feature type="compositionally biased region" description="Basic and acidic residues" evidence="1">
    <location>
        <begin position="116"/>
        <end position="126"/>
    </location>
</feature>
<keyword evidence="3" id="KW-1185">Reference proteome</keyword>
<comment type="caution">
    <text evidence="2">The sequence shown here is derived from an EMBL/GenBank/DDBJ whole genome shotgun (WGS) entry which is preliminary data.</text>
</comment>
<evidence type="ECO:0000313" key="3">
    <source>
        <dbReference type="Proteomes" id="UP001235303"/>
    </source>
</evidence>
<dbReference type="Proteomes" id="UP001235303">
    <property type="component" value="Unassembled WGS sequence"/>
</dbReference>
<dbReference type="RefSeq" id="WP_283755996.1">
    <property type="nucleotide sequence ID" value="NZ_JAQOSP010000147.1"/>
</dbReference>
<protein>
    <submittedName>
        <fullName evidence="2">Uncharacterized protein</fullName>
    </submittedName>
</protein>
<sequence>MGSIDDFLNDLKAQHQQKQSGERQPPPADPSPKQSQENEPMDDVLADIKSQFVRGNDTEGEDVGLDELRQRYQPEKNAPSVKSEASELDLDQIRQRYKPEKNAPSVKSEASELDLDQIRQRYEAQKKQGSAPSSGAEPDLEQVRLRAMQMRSQREAAKASAAQTDDVLDNMRDRYIQNRAIERQKREAAEREEKLRRQQREALKPRAREWLARLDPYSDEGFWFDSFAQGYGDRLEAAVDYLQALEDTSR</sequence>
<accession>A0ABT7AZA3</accession>
<gene>
    <name evidence="2" type="ORF">PMG71_22720</name>
</gene>
<reference evidence="2 3" key="1">
    <citation type="submission" date="2023-01" db="EMBL/GenBank/DDBJ databases">
        <title>Novel diversity within Roseofilum (Cyanobacteria; Desertifilaceae) from marine benthic mats with descriptions of four novel species.</title>
        <authorList>
            <person name="Wang Y."/>
            <person name="Berthold D.E."/>
            <person name="Hu J."/>
            <person name="Lefler F.W."/>
            <person name="Laughinghouse H.D. IV."/>
        </authorList>
    </citation>
    <scope>NUCLEOTIDE SEQUENCE [LARGE SCALE GENOMIC DNA]</scope>
    <source>
        <strain evidence="2 3">BLCC-M154</strain>
    </source>
</reference>
<organism evidence="2 3">
    <name type="scientific">Roseofilum acuticapitatum BLCC-M154</name>
    <dbReference type="NCBI Taxonomy" id="3022444"/>
    <lineage>
        <taxon>Bacteria</taxon>
        <taxon>Bacillati</taxon>
        <taxon>Cyanobacteriota</taxon>
        <taxon>Cyanophyceae</taxon>
        <taxon>Desertifilales</taxon>
        <taxon>Desertifilaceae</taxon>
        <taxon>Roseofilum</taxon>
        <taxon>Roseofilum acuticapitatum</taxon>
    </lineage>
</organism>
<dbReference type="Pfam" id="PF26643">
    <property type="entry name" value="Slr1339"/>
    <property type="match status" value="1"/>
</dbReference>
<dbReference type="NCBIfam" id="NF047397">
    <property type="entry name" value="slr1339_fam"/>
    <property type="match status" value="1"/>
</dbReference>
<evidence type="ECO:0000256" key="1">
    <source>
        <dbReference type="SAM" id="MobiDB-lite"/>
    </source>
</evidence>
<feature type="region of interest" description="Disordered" evidence="1">
    <location>
        <begin position="1"/>
        <end position="140"/>
    </location>
</feature>